<evidence type="ECO:0000313" key="1">
    <source>
        <dbReference type="EMBL" id="ACL53296.1"/>
    </source>
</evidence>
<sequence>MQSSSKMLKWCHKIQGFYLVHSNNTIIETRNKIVVAKNATASSSSDMASATTQWHHRGLGCRNALLIGHKVRILCIKSSTGEHKGTQQVPPRPYGEGVTICMNH</sequence>
<reference evidence="1" key="1">
    <citation type="journal article" date="2009" name="PLoS Genet.">
        <title>Sequencing, mapping, and analysis of 27,455 maize full-length cDNAs.</title>
        <authorList>
            <person name="Soderlund C."/>
            <person name="Descour A."/>
            <person name="Kudrna D."/>
            <person name="Bomhoff M."/>
            <person name="Boyd L."/>
            <person name="Currie J."/>
            <person name="Angelova A."/>
            <person name="Collura K."/>
            <person name="Wissotski M."/>
            <person name="Ashley E."/>
            <person name="Morrow D."/>
            <person name="Fernandes J."/>
            <person name="Walbot V."/>
            <person name="Yu Y."/>
        </authorList>
    </citation>
    <scope>NUCLEOTIDE SEQUENCE</scope>
    <source>
        <strain evidence="1">B73</strain>
    </source>
</reference>
<reference evidence="1" key="2">
    <citation type="submission" date="2012-06" db="EMBL/GenBank/DDBJ databases">
        <authorList>
            <person name="Yu Y."/>
            <person name="Currie J."/>
            <person name="Lomeli R."/>
            <person name="Angelova A."/>
            <person name="Collura K."/>
            <person name="Wissotski M."/>
            <person name="Campos D."/>
            <person name="Kudrna D."/>
            <person name="Golser W."/>
            <person name="Ashely E."/>
            <person name="Descour A."/>
            <person name="Fernandes J."/>
            <person name="Soderlund C."/>
            <person name="Walbot V."/>
        </authorList>
    </citation>
    <scope>NUCLEOTIDE SEQUENCE</scope>
    <source>
        <strain evidence="1">B73</strain>
    </source>
</reference>
<protein>
    <submittedName>
        <fullName evidence="1">Uncharacterized protein</fullName>
    </submittedName>
</protein>
<accession>B7ZZE7</accession>
<dbReference type="EMBL" id="BT054689">
    <property type="protein sequence ID" value="ACL53296.1"/>
    <property type="molecule type" value="mRNA"/>
</dbReference>
<name>B7ZZE7_MAIZE</name>
<proteinExistence type="evidence at transcript level"/>
<organism evidence="1">
    <name type="scientific">Zea mays</name>
    <name type="common">Maize</name>
    <dbReference type="NCBI Taxonomy" id="4577"/>
    <lineage>
        <taxon>Eukaryota</taxon>
        <taxon>Viridiplantae</taxon>
        <taxon>Streptophyta</taxon>
        <taxon>Embryophyta</taxon>
        <taxon>Tracheophyta</taxon>
        <taxon>Spermatophyta</taxon>
        <taxon>Magnoliopsida</taxon>
        <taxon>Liliopsida</taxon>
        <taxon>Poales</taxon>
        <taxon>Poaceae</taxon>
        <taxon>PACMAD clade</taxon>
        <taxon>Panicoideae</taxon>
        <taxon>Andropogonodae</taxon>
        <taxon>Andropogoneae</taxon>
        <taxon>Tripsacinae</taxon>
        <taxon>Zea</taxon>
    </lineage>
</organism>
<dbReference type="AlphaFoldDB" id="B7ZZE7"/>